<dbReference type="InterPro" id="IPR045851">
    <property type="entry name" value="AMP-bd_C_sf"/>
</dbReference>
<keyword evidence="2 6" id="KW-0436">Ligase</keyword>
<dbReference type="SUPFAM" id="SSF56801">
    <property type="entry name" value="Acetyl-CoA synthetase-like"/>
    <property type="match status" value="1"/>
</dbReference>
<evidence type="ECO:0000313" key="6">
    <source>
        <dbReference type="EMBL" id="TVZ02130.1"/>
    </source>
</evidence>
<dbReference type="GO" id="GO:0006631">
    <property type="term" value="P:fatty acid metabolic process"/>
    <property type="evidence" value="ECO:0007669"/>
    <property type="project" value="TreeGrafter"/>
</dbReference>
<feature type="domain" description="AMP-binding enzyme C-terminal" evidence="5">
    <location>
        <begin position="460"/>
        <end position="535"/>
    </location>
</feature>
<proteinExistence type="inferred from homology"/>
<evidence type="ECO:0000259" key="5">
    <source>
        <dbReference type="Pfam" id="PF13193"/>
    </source>
</evidence>
<comment type="caution">
    <text evidence="6">The sequence shown here is derived from an EMBL/GenBank/DDBJ whole genome shotgun (WGS) entry which is preliminary data.</text>
</comment>
<dbReference type="Pfam" id="PF00501">
    <property type="entry name" value="AMP-binding"/>
    <property type="match status" value="1"/>
</dbReference>
<gene>
    <name evidence="6" type="ORF">EAS64_25160</name>
</gene>
<dbReference type="InterPro" id="IPR025110">
    <property type="entry name" value="AMP-bd_C"/>
</dbReference>
<protein>
    <submittedName>
        <fullName evidence="6">Fatty acid--CoA ligase family protein</fullName>
    </submittedName>
</protein>
<dbReference type="AlphaFoldDB" id="A0A6P2BT43"/>
<evidence type="ECO:0000256" key="1">
    <source>
        <dbReference type="ARBA" id="ARBA00006432"/>
    </source>
</evidence>
<dbReference type="OrthoDB" id="9803968at2"/>
<evidence type="ECO:0000256" key="2">
    <source>
        <dbReference type="ARBA" id="ARBA00022598"/>
    </source>
</evidence>
<feature type="domain" description="AMP-dependent synthetase/ligase" evidence="4">
    <location>
        <begin position="15"/>
        <end position="409"/>
    </location>
</feature>
<keyword evidence="7" id="KW-1185">Reference proteome</keyword>
<evidence type="ECO:0000259" key="4">
    <source>
        <dbReference type="Pfam" id="PF00501"/>
    </source>
</evidence>
<dbReference type="RefSeq" id="WP_145856845.1">
    <property type="nucleotide sequence ID" value="NZ_RPFW01000005.1"/>
</dbReference>
<dbReference type="InterPro" id="IPR020845">
    <property type="entry name" value="AMP-binding_CS"/>
</dbReference>
<organism evidence="6 7">
    <name type="scientific">Trebonia kvetii</name>
    <dbReference type="NCBI Taxonomy" id="2480626"/>
    <lineage>
        <taxon>Bacteria</taxon>
        <taxon>Bacillati</taxon>
        <taxon>Actinomycetota</taxon>
        <taxon>Actinomycetes</taxon>
        <taxon>Streptosporangiales</taxon>
        <taxon>Treboniaceae</taxon>
        <taxon>Trebonia</taxon>
    </lineage>
</organism>
<comment type="similarity">
    <text evidence="1">Belongs to the ATP-dependent AMP-binding enzyme family.</text>
</comment>
<evidence type="ECO:0000256" key="3">
    <source>
        <dbReference type="SAM" id="MobiDB-lite"/>
    </source>
</evidence>
<accession>A0A6P2BT43</accession>
<dbReference type="EMBL" id="RPFW01000005">
    <property type="protein sequence ID" value="TVZ02130.1"/>
    <property type="molecule type" value="Genomic_DNA"/>
</dbReference>
<dbReference type="InterPro" id="IPR042099">
    <property type="entry name" value="ANL_N_sf"/>
</dbReference>
<dbReference type="Proteomes" id="UP000460272">
    <property type="component" value="Unassembled WGS sequence"/>
</dbReference>
<dbReference type="InterPro" id="IPR000873">
    <property type="entry name" value="AMP-dep_synth/lig_dom"/>
</dbReference>
<dbReference type="Gene3D" id="3.40.50.12780">
    <property type="entry name" value="N-terminal domain of ligase-like"/>
    <property type="match status" value="1"/>
</dbReference>
<dbReference type="Pfam" id="PF13193">
    <property type="entry name" value="AMP-binding_C"/>
    <property type="match status" value="1"/>
</dbReference>
<evidence type="ECO:0000313" key="7">
    <source>
        <dbReference type="Proteomes" id="UP000460272"/>
    </source>
</evidence>
<dbReference type="PROSITE" id="PS00455">
    <property type="entry name" value="AMP_BINDING"/>
    <property type="match status" value="1"/>
</dbReference>
<dbReference type="GO" id="GO:0031956">
    <property type="term" value="F:medium-chain fatty acid-CoA ligase activity"/>
    <property type="evidence" value="ECO:0007669"/>
    <property type="project" value="TreeGrafter"/>
</dbReference>
<dbReference type="PANTHER" id="PTHR43201:SF5">
    <property type="entry name" value="MEDIUM-CHAIN ACYL-COA LIGASE ACSF2, MITOCHONDRIAL"/>
    <property type="match status" value="1"/>
</dbReference>
<feature type="region of interest" description="Disordered" evidence="3">
    <location>
        <begin position="548"/>
        <end position="573"/>
    </location>
</feature>
<sequence>MDASPVPLVVPLCVRAAAADSPGVEAVVDGGVRLTYADLGSRSEEFARALIAAGVKQGEAVALWAPNSATWIIDALGVLAAGAVLVPVNTRYKGAEARYLLAKARAVLLVVDNGFLGNDYLGMLREAGQEAGPADSGQSGTGAGAVPLPGLPFLRSVVTLRPDDDPVALPYEKFLEGAALAGPQEVDKRIDALAPGTLCDLVFTSGTSGVPKGVMTSHEASVRTSLAWADGVGLRAGDRYLIINPFFHSFGYRAGMLACVLKRATMFPLAVFDVEATLQVAQAERITVLPGPPTLYHSILDDPRFPDFDLSALRIVIAGAATVPEALFYRVRAELPNVETVQSPYGLTEVAGTATTCPPDSSIEKMSTTVGKAIPGTELAIVDKQGRPLPAGEDGEIVIRGYNVMLGYFEDPAATAEAIDAAGWLHTGDVGHLDEDGYLTLTGRIKEVFQTGGFNVYPVEVEQLLATHPMIAEAVVIGVPDTRLGEVGHAFVVPRPGCSPEPDEVISFARARIANFKVPRGVTVVHALPRTALGKVQKFRLMVPAADMAPAGEPGQGGTLPRPSQAAARRTDG</sequence>
<name>A0A6P2BT43_9ACTN</name>
<dbReference type="Gene3D" id="3.30.300.30">
    <property type="match status" value="1"/>
</dbReference>
<dbReference type="PANTHER" id="PTHR43201">
    <property type="entry name" value="ACYL-COA SYNTHETASE"/>
    <property type="match status" value="1"/>
</dbReference>
<reference evidence="6 7" key="1">
    <citation type="submission" date="2018-11" db="EMBL/GenBank/DDBJ databases">
        <title>Trebonia kvetii gen.nov., sp.nov., a novel acidophilic actinobacterium, and proposal of the new actinobacterial family Treboniaceae fam. nov.</title>
        <authorList>
            <person name="Rapoport D."/>
            <person name="Sagova-Mareckova M."/>
            <person name="Sedlacek I."/>
            <person name="Provaznik J."/>
            <person name="Kralova S."/>
            <person name="Pavlinic D."/>
            <person name="Benes V."/>
            <person name="Kopecky J."/>
        </authorList>
    </citation>
    <scope>NUCLEOTIDE SEQUENCE [LARGE SCALE GENOMIC DNA]</scope>
    <source>
        <strain evidence="6 7">15Tr583</strain>
    </source>
</reference>